<gene>
    <name evidence="2" type="ORF">DIU77_008290</name>
</gene>
<dbReference type="EMBL" id="QGUI02000082">
    <property type="protein sequence ID" value="MFO7192227.1"/>
    <property type="molecule type" value="Genomic_DNA"/>
</dbReference>
<organism evidence="2 3">
    <name type="scientific">Thermocrispum agreste</name>
    <dbReference type="NCBI Taxonomy" id="37925"/>
    <lineage>
        <taxon>Bacteria</taxon>
        <taxon>Bacillati</taxon>
        <taxon>Actinomycetota</taxon>
        <taxon>Actinomycetes</taxon>
        <taxon>Pseudonocardiales</taxon>
        <taxon>Pseudonocardiaceae</taxon>
        <taxon>Thermocrispum</taxon>
    </lineage>
</organism>
<evidence type="ECO:0000256" key="1">
    <source>
        <dbReference type="SAM" id="Phobius"/>
    </source>
</evidence>
<keyword evidence="1" id="KW-1133">Transmembrane helix</keyword>
<protein>
    <recommendedName>
        <fullName evidence="4">DUF4383 domain-containing protein</fullName>
    </recommendedName>
</protein>
<dbReference type="Pfam" id="PF14325">
    <property type="entry name" value="DUF4383"/>
    <property type="match status" value="1"/>
</dbReference>
<comment type="caution">
    <text evidence="2">The sequence shown here is derived from an EMBL/GenBank/DDBJ whole genome shotgun (WGS) entry which is preliminary data.</text>
</comment>
<evidence type="ECO:0000313" key="2">
    <source>
        <dbReference type="EMBL" id="MFO7192227.1"/>
    </source>
</evidence>
<keyword evidence="1" id="KW-0472">Membrane</keyword>
<keyword evidence="1" id="KW-0812">Transmembrane</keyword>
<dbReference type="Proteomes" id="UP000249324">
    <property type="component" value="Unassembled WGS sequence"/>
</dbReference>
<proteinExistence type="predicted"/>
<feature type="transmembrane region" description="Helical" evidence="1">
    <location>
        <begin position="74"/>
        <end position="94"/>
    </location>
</feature>
<name>A0ABD6FGM8_9PSEU</name>
<feature type="transmembrane region" description="Helical" evidence="1">
    <location>
        <begin position="47"/>
        <end position="67"/>
    </location>
</feature>
<reference evidence="2 3" key="1">
    <citation type="journal article" date="2021" name="BMC Genomics">
        <title>Genome-resolved metagenome and metatranscriptome analyses of thermophilic composting reveal key bacterial players and their metabolic interactions.</title>
        <authorList>
            <person name="Braga L.P.P."/>
            <person name="Pereira R.V."/>
            <person name="Martins L.F."/>
            <person name="Moura L.M.S."/>
            <person name="Sanchez F.B."/>
            <person name="Patane J.S.L."/>
            <person name="da Silva A.M."/>
            <person name="Setubal J.C."/>
        </authorList>
    </citation>
    <scope>NUCLEOTIDE SEQUENCE [LARGE SCALE GENOMIC DNA]</scope>
    <source>
        <strain evidence="2">ZC4RG45</strain>
    </source>
</reference>
<evidence type="ECO:0008006" key="4">
    <source>
        <dbReference type="Google" id="ProtNLM"/>
    </source>
</evidence>
<sequence length="141" mass="14810">MNRARTITAVLAAFYLLVAIAAVVLAPRSLAHAYTENMVAGFGVDAILTIVHAVIGVAALIVTLKAFPVVRRVFGMAVGVACLGLFAYGIPAAIDPNPDAGFNIGWGNVVVYALTMVAGFYVAFEQSAREDRPVLASDSER</sequence>
<dbReference type="AlphaFoldDB" id="A0ABD6FGM8"/>
<feature type="transmembrane region" description="Helical" evidence="1">
    <location>
        <begin position="106"/>
        <end position="124"/>
    </location>
</feature>
<accession>A0ABD6FGM8</accession>
<evidence type="ECO:0000313" key="3">
    <source>
        <dbReference type="Proteomes" id="UP000249324"/>
    </source>
</evidence>